<gene>
    <name evidence="2" type="ORF">Pmani_024358</name>
</gene>
<dbReference type="EMBL" id="JAWZYT010002552">
    <property type="protein sequence ID" value="KAK4303644.1"/>
    <property type="molecule type" value="Genomic_DNA"/>
</dbReference>
<evidence type="ECO:0000313" key="3">
    <source>
        <dbReference type="Proteomes" id="UP001292094"/>
    </source>
</evidence>
<feature type="compositionally biased region" description="Basic and acidic residues" evidence="1">
    <location>
        <begin position="8"/>
        <end position="24"/>
    </location>
</feature>
<evidence type="ECO:0000313" key="2">
    <source>
        <dbReference type="EMBL" id="KAK4303644.1"/>
    </source>
</evidence>
<dbReference type="AlphaFoldDB" id="A0AAE1PA01"/>
<feature type="region of interest" description="Disordered" evidence="1">
    <location>
        <begin position="1"/>
        <end position="24"/>
    </location>
</feature>
<accession>A0AAE1PA01</accession>
<reference evidence="2" key="1">
    <citation type="submission" date="2023-11" db="EMBL/GenBank/DDBJ databases">
        <title>Genome assemblies of two species of porcelain crab, Petrolisthes cinctipes and Petrolisthes manimaculis (Anomura: Porcellanidae).</title>
        <authorList>
            <person name="Angst P."/>
        </authorList>
    </citation>
    <scope>NUCLEOTIDE SEQUENCE</scope>
    <source>
        <strain evidence="2">PB745_02</strain>
        <tissue evidence="2">Gill</tissue>
    </source>
</reference>
<organism evidence="2 3">
    <name type="scientific">Petrolisthes manimaculis</name>
    <dbReference type="NCBI Taxonomy" id="1843537"/>
    <lineage>
        <taxon>Eukaryota</taxon>
        <taxon>Metazoa</taxon>
        <taxon>Ecdysozoa</taxon>
        <taxon>Arthropoda</taxon>
        <taxon>Crustacea</taxon>
        <taxon>Multicrustacea</taxon>
        <taxon>Malacostraca</taxon>
        <taxon>Eumalacostraca</taxon>
        <taxon>Eucarida</taxon>
        <taxon>Decapoda</taxon>
        <taxon>Pleocyemata</taxon>
        <taxon>Anomura</taxon>
        <taxon>Galatheoidea</taxon>
        <taxon>Porcellanidae</taxon>
        <taxon>Petrolisthes</taxon>
    </lineage>
</organism>
<keyword evidence="3" id="KW-1185">Reference proteome</keyword>
<evidence type="ECO:0000256" key="1">
    <source>
        <dbReference type="SAM" id="MobiDB-lite"/>
    </source>
</evidence>
<dbReference type="Proteomes" id="UP001292094">
    <property type="component" value="Unassembled WGS sequence"/>
</dbReference>
<sequence>MRSLVESPEQKTPKETDRKNKQQSEWDNILIGVWIKEQLSLTQAGEGEGGEDERVRKEYIGNRDDFGWKRLGQQSCPRQMSHELLVEFMRPQREKRKCIWKVMVELEGKDRTRGRRKDERL</sequence>
<protein>
    <submittedName>
        <fullName evidence="2">Uncharacterized protein</fullName>
    </submittedName>
</protein>
<comment type="caution">
    <text evidence="2">The sequence shown here is derived from an EMBL/GenBank/DDBJ whole genome shotgun (WGS) entry which is preliminary data.</text>
</comment>
<name>A0AAE1PA01_9EUCA</name>
<proteinExistence type="predicted"/>